<protein>
    <submittedName>
        <fullName evidence="1">Uncharacterized protein</fullName>
    </submittedName>
</protein>
<comment type="caution">
    <text evidence="1">The sequence shown here is derived from an EMBL/GenBank/DDBJ whole genome shotgun (WGS) entry which is preliminary data.</text>
</comment>
<evidence type="ECO:0000313" key="2">
    <source>
        <dbReference type="Proteomes" id="UP000238206"/>
    </source>
</evidence>
<reference evidence="1 2" key="1">
    <citation type="submission" date="2018-02" db="EMBL/GenBank/DDBJ databases">
        <title>Draft genome sequencing of Burkholderia cepacia Y14-15.</title>
        <authorList>
            <person name="Zheng B.-X."/>
        </authorList>
    </citation>
    <scope>NUCLEOTIDE SEQUENCE [LARGE SCALE GENOMIC DNA]</scope>
    <source>
        <strain evidence="1 2">Y14-15</strain>
    </source>
</reference>
<name>A0A2S8HWW5_BURCE</name>
<dbReference type="Proteomes" id="UP000238206">
    <property type="component" value="Unassembled WGS sequence"/>
</dbReference>
<dbReference type="AlphaFoldDB" id="A0A2S8HWW5"/>
<dbReference type="EMBL" id="PUIQ01000134">
    <property type="protein sequence ID" value="PQP06938.1"/>
    <property type="molecule type" value="Genomic_DNA"/>
</dbReference>
<organism evidence="1 2">
    <name type="scientific">Burkholderia cepacia</name>
    <name type="common">Pseudomonas cepacia</name>
    <dbReference type="NCBI Taxonomy" id="292"/>
    <lineage>
        <taxon>Bacteria</taxon>
        <taxon>Pseudomonadati</taxon>
        <taxon>Pseudomonadota</taxon>
        <taxon>Betaproteobacteria</taxon>
        <taxon>Burkholderiales</taxon>
        <taxon>Burkholderiaceae</taxon>
        <taxon>Burkholderia</taxon>
        <taxon>Burkholderia cepacia complex</taxon>
    </lineage>
</organism>
<proteinExistence type="predicted"/>
<evidence type="ECO:0000313" key="1">
    <source>
        <dbReference type="EMBL" id="PQP06938.1"/>
    </source>
</evidence>
<gene>
    <name evidence="1" type="ORF">C5615_38250</name>
</gene>
<sequence>MSRNSIAACVAAGKRNVLFFDPDALTLITDPAHPLFDRRALLPFDEARVRNIRYRGVLETILVNRDPQTGEVVVVDGRRRVIHAGEAA</sequence>
<accession>A0A2S8HWW5</accession>